<evidence type="ECO:0000313" key="3">
    <source>
        <dbReference type="Proteomes" id="UP000094285"/>
    </source>
</evidence>
<organism evidence="2 3">
    <name type="scientific">Suhomyces tanzawaensis NRRL Y-17324</name>
    <dbReference type="NCBI Taxonomy" id="984487"/>
    <lineage>
        <taxon>Eukaryota</taxon>
        <taxon>Fungi</taxon>
        <taxon>Dikarya</taxon>
        <taxon>Ascomycota</taxon>
        <taxon>Saccharomycotina</taxon>
        <taxon>Pichiomycetes</taxon>
        <taxon>Debaryomycetaceae</taxon>
        <taxon>Suhomyces</taxon>
    </lineage>
</organism>
<protein>
    <submittedName>
        <fullName evidence="2">Uncharacterized protein</fullName>
    </submittedName>
</protein>
<accession>A0A1E4SGE0</accession>
<sequence>MRKVASYKTAEQKLLSLTVYSKIVVWSPFLNLLSASICLISANLYPCYSIARTLYSTFMFCLTYIYLNLSHRVGCR</sequence>
<keyword evidence="1" id="KW-0472">Membrane</keyword>
<proteinExistence type="predicted"/>
<dbReference type="Proteomes" id="UP000094285">
    <property type="component" value="Unassembled WGS sequence"/>
</dbReference>
<dbReference type="EMBL" id="KV453913">
    <property type="protein sequence ID" value="ODV78482.1"/>
    <property type="molecule type" value="Genomic_DNA"/>
</dbReference>
<name>A0A1E4SGE0_9ASCO</name>
<dbReference type="GeneID" id="30981985"/>
<gene>
    <name evidence="2" type="ORF">CANTADRAFT_266847</name>
</gene>
<dbReference type="AlphaFoldDB" id="A0A1E4SGE0"/>
<keyword evidence="3" id="KW-1185">Reference proteome</keyword>
<keyword evidence="1" id="KW-0812">Transmembrane</keyword>
<reference evidence="3" key="1">
    <citation type="submission" date="2016-05" db="EMBL/GenBank/DDBJ databases">
        <title>Comparative genomics of biotechnologically important yeasts.</title>
        <authorList>
            <consortium name="DOE Joint Genome Institute"/>
            <person name="Riley R."/>
            <person name="Haridas S."/>
            <person name="Wolfe K.H."/>
            <person name="Lopes M.R."/>
            <person name="Hittinger C.T."/>
            <person name="Goker M."/>
            <person name="Salamov A."/>
            <person name="Wisecaver J."/>
            <person name="Long T.M."/>
            <person name="Aerts A.L."/>
            <person name="Barry K."/>
            <person name="Choi C."/>
            <person name="Clum A."/>
            <person name="Coughlan A.Y."/>
            <person name="Deshpande S."/>
            <person name="Douglass A.P."/>
            <person name="Hanson S.J."/>
            <person name="Klenk H.-P."/>
            <person name="Labutti K."/>
            <person name="Lapidus A."/>
            <person name="Lindquist E."/>
            <person name="Lipzen A."/>
            <person name="Meier-Kolthoff J.P."/>
            <person name="Ohm R.A."/>
            <person name="Otillar R.P."/>
            <person name="Pangilinan J."/>
            <person name="Peng Y."/>
            <person name="Rokas A."/>
            <person name="Rosa C.A."/>
            <person name="Scheuner C."/>
            <person name="Sibirny A.A."/>
            <person name="Slot J.C."/>
            <person name="Stielow J.B."/>
            <person name="Sun H."/>
            <person name="Kurtzman C.P."/>
            <person name="Blackwell M."/>
            <person name="Grigoriev I.V."/>
            <person name="Jeffries T.W."/>
        </authorList>
    </citation>
    <scope>NUCLEOTIDE SEQUENCE [LARGE SCALE GENOMIC DNA]</scope>
    <source>
        <strain evidence="3">NRRL Y-17324</strain>
    </source>
</reference>
<evidence type="ECO:0000313" key="2">
    <source>
        <dbReference type="EMBL" id="ODV78482.1"/>
    </source>
</evidence>
<keyword evidence="1" id="KW-1133">Transmembrane helix</keyword>
<feature type="transmembrane region" description="Helical" evidence="1">
    <location>
        <begin position="23"/>
        <end position="44"/>
    </location>
</feature>
<evidence type="ECO:0000256" key="1">
    <source>
        <dbReference type="SAM" id="Phobius"/>
    </source>
</evidence>
<feature type="transmembrane region" description="Helical" evidence="1">
    <location>
        <begin position="50"/>
        <end position="69"/>
    </location>
</feature>
<dbReference type="RefSeq" id="XP_020063604.1">
    <property type="nucleotide sequence ID" value="XM_020207848.1"/>
</dbReference>